<name>A0A4Q9GPW1_9HYPH</name>
<comment type="caution">
    <text evidence="3">The sequence shown here is derived from an EMBL/GenBank/DDBJ whole genome shotgun (WGS) entry which is preliminary data.</text>
</comment>
<proteinExistence type="predicted"/>
<dbReference type="RefSeq" id="WP_131001087.1">
    <property type="nucleotide sequence ID" value="NZ_JBHSZR010000002.1"/>
</dbReference>
<keyword evidence="4" id="KW-1185">Reference proteome</keyword>
<evidence type="ECO:0000313" key="3">
    <source>
        <dbReference type="EMBL" id="TBN54834.1"/>
    </source>
</evidence>
<dbReference type="Proteomes" id="UP000291613">
    <property type="component" value="Unassembled WGS sequence"/>
</dbReference>
<dbReference type="AlphaFoldDB" id="A0A4Q9GPW1"/>
<accession>A0A4Q9GPW1</accession>
<dbReference type="OrthoDB" id="9794148at2"/>
<evidence type="ECO:0000313" key="4">
    <source>
        <dbReference type="Proteomes" id="UP000291613"/>
    </source>
</evidence>
<dbReference type="GO" id="GO:0009425">
    <property type="term" value="C:bacterial-type flagellum basal body"/>
    <property type="evidence" value="ECO:0007669"/>
    <property type="project" value="UniProtKB-SubCell"/>
</dbReference>
<organism evidence="3 4">
    <name type="scientific">Hansschlegelia quercus</name>
    <dbReference type="NCBI Taxonomy" id="2528245"/>
    <lineage>
        <taxon>Bacteria</taxon>
        <taxon>Pseudomonadati</taxon>
        <taxon>Pseudomonadota</taxon>
        <taxon>Alphaproteobacteria</taxon>
        <taxon>Hyphomicrobiales</taxon>
        <taxon>Methylopilaceae</taxon>
        <taxon>Hansschlegelia</taxon>
    </lineage>
</organism>
<dbReference type="Pfam" id="PF00460">
    <property type="entry name" value="Flg_bb_rod"/>
    <property type="match status" value="1"/>
</dbReference>
<reference evidence="3 4" key="1">
    <citation type="submission" date="2019-02" db="EMBL/GenBank/DDBJ databases">
        <title>Hansschlegelia quercus sp. nov., a novel methylotrophic bacterium from buds of oak (Quercus robur L.).</title>
        <authorList>
            <person name="Agafonova N.V."/>
            <person name="Kaparullina E.N."/>
            <person name="Grouzdev D.S."/>
            <person name="Doronina N.V."/>
        </authorList>
    </citation>
    <scope>NUCLEOTIDE SEQUENCE [LARGE SCALE GENOMIC DNA]</scope>
    <source>
        <strain evidence="3 4">Dub</strain>
    </source>
</reference>
<evidence type="ECO:0000259" key="2">
    <source>
        <dbReference type="Pfam" id="PF00460"/>
    </source>
</evidence>
<comment type="subcellular location">
    <subcellularLocation>
        <location evidence="1">Bacterial flagellum basal body</location>
    </subcellularLocation>
</comment>
<dbReference type="InterPro" id="IPR001444">
    <property type="entry name" value="Flag_bb_rod_N"/>
</dbReference>
<evidence type="ECO:0000256" key="1">
    <source>
        <dbReference type="ARBA" id="ARBA00004117"/>
    </source>
</evidence>
<feature type="domain" description="Flagellar basal body rod protein N-terminal" evidence="2">
    <location>
        <begin position="8"/>
        <end position="31"/>
    </location>
</feature>
<dbReference type="EMBL" id="SIUB01000001">
    <property type="protein sequence ID" value="TBN54834.1"/>
    <property type="molecule type" value="Genomic_DNA"/>
</dbReference>
<protein>
    <recommendedName>
        <fullName evidence="2">Flagellar basal body rod protein N-terminal domain-containing protein</fullName>
    </recommendedName>
</protein>
<gene>
    <name evidence="3" type="ORF">EYR15_01340</name>
</gene>
<sequence length="119" mass="12290">MTMTSALSIAASGMRAANTRFEVAASNIANAGSTETAPETGETIAYRPRAVRQTAQPDGGVSTVVTAQATNTDVDLGSEVVDALGARAAYRASLAVAVVADEMSKSLLDAFSPRRERRA</sequence>